<dbReference type="FunFam" id="3.40.50.200:FF:000015">
    <property type="entry name" value="Tripeptidyl peptidase A"/>
    <property type="match status" value="1"/>
</dbReference>
<dbReference type="CDD" id="cd04056">
    <property type="entry name" value="Peptidases_S53"/>
    <property type="match status" value="1"/>
</dbReference>
<dbReference type="GO" id="GO:0008240">
    <property type="term" value="F:tripeptidyl-peptidase activity"/>
    <property type="evidence" value="ECO:0007669"/>
    <property type="project" value="UniProtKB-EC"/>
</dbReference>
<dbReference type="GO" id="GO:0046872">
    <property type="term" value="F:metal ion binding"/>
    <property type="evidence" value="ECO:0007669"/>
    <property type="project" value="UniProtKB-UniRule"/>
</dbReference>
<evidence type="ECO:0000256" key="6">
    <source>
        <dbReference type="ARBA" id="ARBA00022670"/>
    </source>
</evidence>
<keyword evidence="5" id="KW-0964">Secreted</keyword>
<dbReference type="Pfam" id="PF00082">
    <property type="entry name" value="Peptidase_S8"/>
    <property type="match status" value="1"/>
</dbReference>
<keyword evidence="9 15" id="KW-0378">Hydrolase</keyword>
<evidence type="ECO:0000256" key="7">
    <source>
        <dbReference type="ARBA" id="ARBA00022723"/>
    </source>
</evidence>
<evidence type="ECO:0000256" key="15">
    <source>
        <dbReference type="PROSITE-ProRule" id="PRU01032"/>
    </source>
</evidence>
<feature type="binding site" evidence="15">
    <location>
        <position position="586"/>
    </location>
    <ligand>
        <name>Ca(2+)</name>
        <dbReference type="ChEBI" id="CHEBI:29108"/>
    </ligand>
</feature>
<dbReference type="STRING" id="436010.A0A166HUS3"/>
<dbReference type="Pfam" id="PF09286">
    <property type="entry name" value="Pro-kuma_activ"/>
    <property type="match status" value="1"/>
</dbReference>
<feature type="active site" description="Charge relay system" evidence="15">
    <location>
        <position position="306"/>
    </location>
</feature>
<comment type="subcellular location">
    <subcellularLocation>
        <location evidence="3">Secreted</location>
        <location evidence="3">Extracellular space</location>
    </subcellularLocation>
</comment>
<evidence type="ECO:0000256" key="14">
    <source>
        <dbReference type="ARBA" id="ARBA00023180"/>
    </source>
</evidence>
<evidence type="ECO:0000313" key="19">
    <source>
        <dbReference type="Proteomes" id="UP000076532"/>
    </source>
</evidence>
<dbReference type="Proteomes" id="UP000076532">
    <property type="component" value="Unassembled WGS sequence"/>
</dbReference>
<keyword evidence="14" id="KW-0325">Glycoprotein</keyword>
<feature type="active site" description="Charge relay system" evidence="15">
    <location>
        <position position="310"/>
    </location>
</feature>
<evidence type="ECO:0000256" key="3">
    <source>
        <dbReference type="ARBA" id="ARBA00004239"/>
    </source>
</evidence>
<feature type="domain" description="Peptidase S53" evidence="17">
    <location>
        <begin position="230"/>
        <end position="627"/>
    </location>
</feature>
<reference evidence="18 19" key="1">
    <citation type="journal article" date="2016" name="Mol. Biol. Evol.">
        <title>Comparative Genomics of Early-Diverging Mushroom-Forming Fungi Provides Insights into the Origins of Lignocellulose Decay Capabilities.</title>
        <authorList>
            <person name="Nagy L.G."/>
            <person name="Riley R."/>
            <person name="Tritt A."/>
            <person name="Adam C."/>
            <person name="Daum C."/>
            <person name="Floudas D."/>
            <person name="Sun H."/>
            <person name="Yadav J.S."/>
            <person name="Pangilinan J."/>
            <person name="Larsson K.H."/>
            <person name="Matsuura K."/>
            <person name="Barry K."/>
            <person name="Labutti K."/>
            <person name="Kuo R."/>
            <person name="Ohm R.A."/>
            <person name="Bhattacharya S.S."/>
            <person name="Shirouzu T."/>
            <person name="Yoshinaga Y."/>
            <person name="Martin F.M."/>
            <person name="Grigoriev I.V."/>
            <person name="Hibbett D.S."/>
        </authorList>
    </citation>
    <scope>NUCLEOTIDE SEQUENCE [LARGE SCALE GENOMIC DNA]</scope>
    <source>
        <strain evidence="18 19">CBS 109695</strain>
    </source>
</reference>
<evidence type="ECO:0000256" key="1">
    <source>
        <dbReference type="ARBA" id="ARBA00001910"/>
    </source>
</evidence>
<evidence type="ECO:0000256" key="16">
    <source>
        <dbReference type="SAM" id="SignalP"/>
    </source>
</evidence>
<evidence type="ECO:0000256" key="8">
    <source>
        <dbReference type="ARBA" id="ARBA00022729"/>
    </source>
</evidence>
<evidence type="ECO:0000256" key="9">
    <source>
        <dbReference type="ARBA" id="ARBA00022801"/>
    </source>
</evidence>
<proteinExistence type="predicted"/>
<dbReference type="CDD" id="cd11377">
    <property type="entry name" value="Pro-peptidase_S53"/>
    <property type="match status" value="1"/>
</dbReference>
<evidence type="ECO:0000256" key="12">
    <source>
        <dbReference type="ARBA" id="ARBA00023026"/>
    </source>
</evidence>
<feature type="binding site" evidence="15">
    <location>
        <position position="605"/>
    </location>
    <ligand>
        <name>Ca(2+)</name>
        <dbReference type="ChEBI" id="CHEBI:29108"/>
    </ligand>
</feature>
<keyword evidence="12" id="KW-0843">Virulence</keyword>
<dbReference type="SMART" id="SM00944">
    <property type="entry name" value="Pro-kuma_activ"/>
    <property type="match status" value="1"/>
</dbReference>
<evidence type="ECO:0000256" key="11">
    <source>
        <dbReference type="ARBA" id="ARBA00022837"/>
    </source>
</evidence>
<dbReference type="AlphaFoldDB" id="A0A166HUS3"/>
<accession>A0A166HUS3</accession>
<dbReference type="PANTHER" id="PTHR14218">
    <property type="entry name" value="PROTEASE S8 TRIPEPTIDYL PEPTIDASE I CLN2"/>
    <property type="match status" value="1"/>
</dbReference>
<keyword evidence="7 15" id="KW-0479">Metal-binding</keyword>
<dbReference type="InterPro" id="IPR015366">
    <property type="entry name" value="S53_propep"/>
</dbReference>
<feature type="signal peptide" evidence="16">
    <location>
        <begin position="1"/>
        <end position="18"/>
    </location>
</feature>
<evidence type="ECO:0000259" key="17">
    <source>
        <dbReference type="PROSITE" id="PS51695"/>
    </source>
</evidence>
<keyword evidence="10 15" id="KW-0720">Serine protease</keyword>
<dbReference type="GO" id="GO:0006508">
    <property type="term" value="P:proteolysis"/>
    <property type="evidence" value="ECO:0007669"/>
    <property type="project" value="UniProtKB-KW"/>
</dbReference>
<feature type="active site" description="Charge relay system" evidence="15">
    <location>
        <position position="543"/>
    </location>
</feature>
<keyword evidence="19" id="KW-1185">Reference proteome</keyword>
<protein>
    <recommendedName>
        <fullName evidence="4">tripeptidyl-peptidase II</fullName>
        <ecNumber evidence="4">3.4.14.10</ecNumber>
    </recommendedName>
</protein>
<keyword evidence="6 15" id="KW-0645">Protease</keyword>
<keyword evidence="11 15" id="KW-0106">Calcium</keyword>
<comment type="catalytic activity">
    <reaction evidence="1">
        <text>Release of an N-terminal tripeptide from a polypeptide.</text>
        <dbReference type="EC" id="3.4.14.10"/>
    </reaction>
</comment>
<dbReference type="InterPro" id="IPR036852">
    <property type="entry name" value="Peptidase_S8/S53_dom_sf"/>
</dbReference>
<keyword evidence="8 16" id="KW-0732">Signal</keyword>
<gene>
    <name evidence="18" type="ORF">FIBSPDRAFT_1045626</name>
</gene>
<evidence type="ECO:0000256" key="10">
    <source>
        <dbReference type="ARBA" id="ARBA00022825"/>
    </source>
</evidence>
<dbReference type="PROSITE" id="PS51695">
    <property type="entry name" value="SEDOLISIN"/>
    <property type="match status" value="1"/>
</dbReference>
<dbReference type="PANTHER" id="PTHR14218:SF19">
    <property type="entry name" value="SERINE PROTEASE AORO, PUTATIVE (AFU_ORTHOLOGUE AFUA_6G10250)-RELATED"/>
    <property type="match status" value="1"/>
</dbReference>
<comment type="function">
    <text evidence="2">Secreted tripeptidyl-peptidase which degrades proteins at acidic pHs and is involved in virulence.</text>
</comment>
<evidence type="ECO:0000313" key="18">
    <source>
        <dbReference type="EMBL" id="KZP19257.1"/>
    </source>
</evidence>
<dbReference type="GO" id="GO:0005576">
    <property type="term" value="C:extracellular region"/>
    <property type="evidence" value="ECO:0007669"/>
    <property type="project" value="UniProtKB-SubCell"/>
</dbReference>
<dbReference type="OrthoDB" id="409122at2759"/>
<dbReference type="SUPFAM" id="SSF54897">
    <property type="entry name" value="Protease propeptides/inhibitors"/>
    <property type="match status" value="1"/>
</dbReference>
<dbReference type="InterPro" id="IPR050819">
    <property type="entry name" value="Tripeptidyl-peptidase_I"/>
</dbReference>
<evidence type="ECO:0000256" key="4">
    <source>
        <dbReference type="ARBA" id="ARBA00012462"/>
    </source>
</evidence>
<dbReference type="GO" id="GO:0004252">
    <property type="term" value="F:serine-type endopeptidase activity"/>
    <property type="evidence" value="ECO:0007669"/>
    <property type="project" value="UniProtKB-UniRule"/>
</dbReference>
<dbReference type="EMBL" id="KV417565">
    <property type="protein sequence ID" value="KZP19257.1"/>
    <property type="molecule type" value="Genomic_DNA"/>
</dbReference>
<feature type="chain" id="PRO_5007874888" description="tripeptidyl-peptidase II" evidence="16">
    <location>
        <begin position="19"/>
        <end position="628"/>
    </location>
</feature>
<evidence type="ECO:0000256" key="5">
    <source>
        <dbReference type="ARBA" id="ARBA00022525"/>
    </source>
</evidence>
<dbReference type="Gene3D" id="3.40.50.200">
    <property type="entry name" value="Peptidase S8/S53 domain"/>
    <property type="match status" value="1"/>
</dbReference>
<feature type="binding site" evidence="15">
    <location>
        <position position="607"/>
    </location>
    <ligand>
        <name>Ca(2+)</name>
        <dbReference type="ChEBI" id="CHEBI:29108"/>
    </ligand>
</feature>
<comment type="cofactor">
    <cofactor evidence="15">
        <name>Ca(2+)</name>
        <dbReference type="ChEBI" id="CHEBI:29108"/>
    </cofactor>
    <text evidence="15">Binds 1 Ca(2+) ion per subunit.</text>
</comment>
<dbReference type="InterPro" id="IPR000209">
    <property type="entry name" value="Peptidase_S8/S53_dom"/>
</dbReference>
<dbReference type="InterPro" id="IPR030400">
    <property type="entry name" value="Sedolisin_dom"/>
</dbReference>
<evidence type="ECO:0000256" key="13">
    <source>
        <dbReference type="ARBA" id="ARBA00023145"/>
    </source>
</evidence>
<dbReference type="SUPFAM" id="SSF52743">
    <property type="entry name" value="Subtilisin-like"/>
    <property type="match status" value="1"/>
</dbReference>
<keyword evidence="13" id="KW-0865">Zymogen</keyword>
<dbReference type="EC" id="3.4.14.10" evidence="4"/>
<organism evidence="18 19">
    <name type="scientific">Athelia psychrophila</name>
    <dbReference type="NCBI Taxonomy" id="1759441"/>
    <lineage>
        <taxon>Eukaryota</taxon>
        <taxon>Fungi</taxon>
        <taxon>Dikarya</taxon>
        <taxon>Basidiomycota</taxon>
        <taxon>Agaricomycotina</taxon>
        <taxon>Agaricomycetes</taxon>
        <taxon>Agaricomycetidae</taxon>
        <taxon>Atheliales</taxon>
        <taxon>Atheliaceae</taxon>
        <taxon>Athelia</taxon>
    </lineage>
</organism>
<evidence type="ECO:0000256" key="2">
    <source>
        <dbReference type="ARBA" id="ARBA00002451"/>
    </source>
</evidence>
<feature type="binding site" evidence="15">
    <location>
        <position position="587"/>
    </location>
    <ligand>
        <name>Ca(2+)</name>
        <dbReference type="ChEBI" id="CHEBI:29108"/>
    </ligand>
</feature>
<sequence>MFTSSLPSILALITLAVAAPSRRTHHVLHEKRAAEPVDWVNVGRLQPSHVLPMRFGLSQQNLHMVEEMLTAISHPDSPNFGNHMSAAEVNDAFAPSIATLHSVVDWLGSAGIAKERLRLTHNSAWVELNATTAEMENLLDTEYHLYVHEETGAEQIGCHSYSVPAHISEHIDLIRPTIHFKHQPPASASKNDLKKRMSMHLGTHHSSPQSSNLASTSNSNSNDLADCSQLITLDCLRALYKINYTPTQSNLNSFGIVELQDNSYEPTDLDIFYQKYAPSLIGSRPKSIFIDGGKLIAEPSSDNNLESDLDIQYASGLVAPLNLTLLQVGNGAGAYDDWLDAVDGSFCTADGGDPIDPTPVTKLTCGVVSSPYVVSVSYGGPEFGLSKKYMTRQCTEYAKLGLMGTSILYASGDSGVANRNDNCIDADGKQTRKGTRFNPSFPATCPYVTAVGATQMVNGSSVNDPEVVCETVIRSGGGFSNVFAMPDYQVSAVTNYIKYTPPPYSASVYNNSENARAFPDISANGAFYDTALDGALTPLFGTSAAAPVAASIIVLVNDARLAAGKKPIGFLNPIIYSESFQAGFNDIVKGSNPGCGTPGFSAEKGWDPATGLGTPNMEVLMPLFLALP</sequence>
<name>A0A166HUS3_9AGAM</name>